<dbReference type="SMART" id="SM00052">
    <property type="entry name" value="EAL"/>
    <property type="match status" value="1"/>
</dbReference>
<protein>
    <submittedName>
        <fullName evidence="4">EAL domain-containing protein</fullName>
    </submittedName>
</protein>
<keyword evidence="5" id="KW-1185">Reference proteome</keyword>
<dbReference type="Pfam" id="PF00563">
    <property type="entry name" value="EAL"/>
    <property type="match status" value="1"/>
</dbReference>
<dbReference type="CDD" id="cd01949">
    <property type="entry name" value="GGDEF"/>
    <property type="match status" value="1"/>
</dbReference>
<evidence type="ECO:0000256" key="1">
    <source>
        <dbReference type="SAM" id="Phobius"/>
    </source>
</evidence>
<dbReference type="CDD" id="cd00130">
    <property type="entry name" value="PAS"/>
    <property type="match status" value="1"/>
</dbReference>
<dbReference type="InterPro" id="IPR000160">
    <property type="entry name" value="GGDEF_dom"/>
</dbReference>
<feature type="transmembrane region" description="Helical" evidence="1">
    <location>
        <begin position="250"/>
        <end position="267"/>
    </location>
</feature>
<dbReference type="SUPFAM" id="SSF141868">
    <property type="entry name" value="EAL domain-like"/>
    <property type="match status" value="1"/>
</dbReference>
<dbReference type="NCBIfam" id="TIGR00254">
    <property type="entry name" value="GGDEF"/>
    <property type="match status" value="1"/>
</dbReference>
<feature type="transmembrane region" description="Helical" evidence="1">
    <location>
        <begin position="24"/>
        <end position="46"/>
    </location>
</feature>
<dbReference type="SMART" id="SM00267">
    <property type="entry name" value="GGDEF"/>
    <property type="match status" value="1"/>
</dbReference>
<keyword evidence="1" id="KW-0812">Transmembrane</keyword>
<dbReference type="RefSeq" id="WP_346051132.1">
    <property type="nucleotide sequence ID" value="NZ_JAYGII010000011.1"/>
</dbReference>
<dbReference type="Proteomes" id="UP001302316">
    <property type="component" value="Unassembled WGS sequence"/>
</dbReference>
<accession>A0AAP6JEG6</accession>
<gene>
    <name evidence="4" type="ORF">VCB98_06695</name>
</gene>
<dbReference type="PROSITE" id="PS50887">
    <property type="entry name" value="GGDEF"/>
    <property type="match status" value="1"/>
</dbReference>
<dbReference type="InterPro" id="IPR043128">
    <property type="entry name" value="Rev_trsase/Diguanyl_cyclase"/>
</dbReference>
<dbReference type="InterPro" id="IPR001633">
    <property type="entry name" value="EAL_dom"/>
</dbReference>
<name>A0AAP6JEG6_9GAMM</name>
<evidence type="ECO:0000259" key="3">
    <source>
        <dbReference type="PROSITE" id="PS50887"/>
    </source>
</evidence>
<feature type="domain" description="GGDEF" evidence="3">
    <location>
        <begin position="402"/>
        <end position="535"/>
    </location>
</feature>
<dbReference type="AlphaFoldDB" id="A0AAP6JEG6"/>
<feature type="transmembrane region" description="Helical" evidence="1">
    <location>
        <begin position="168"/>
        <end position="187"/>
    </location>
</feature>
<dbReference type="InterPro" id="IPR035965">
    <property type="entry name" value="PAS-like_dom_sf"/>
</dbReference>
<evidence type="ECO:0000313" key="4">
    <source>
        <dbReference type="EMBL" id="MEA5445503.1"/>
    </source>
</evidence>
<keyword evidence="1" id="KW-0472">Membrane</keyword>
<dbReference type="Gene3D" id="3.30.450.20">
    <property type="entry name" value="PAS domain"/>
    <property type="match status" value="1"/>
</dbReference>
<dbReference type="EMBL" id="JAYGII010000011">
    <property type="protein sequence ID" value="MEA5445503.1"/>
    <property type="molecule type" value="Genomic_DNA"/>
</dbReference>
<dbReference type="CDD" id="cd01948">
    <property type="entry name" value="EAL"/>
    <property type="match status" value="1"/>
</dbReference>
<proteinExistence type="predicted"/>
<dbReference type="InterPro" id="IPR052155">
    <property type="entry name" value="Biofilm_reg_signaling"/>
</dbReference>
<dbReference type="Gene3D" id="3.30.70.270">
    <property type="match status" value="1"/>
</dbReference>
<dbReference type="PANTHER" id="PTHR44757:SF2">
    <property type="entry name" value="BIOFILM ARCHITECTURE MAINTENANCE PROTEIN MBAA"/>
    <property type="match status" value="1"/>
</dbReference>
<dbReference type="InterPro" id="IPR000014">
    <property type="entry name" value="PAS"/>
</dbReference>
<comment type="caution">
    <text evidence="4">The sequence shown here is derived from an EMBL/GenBank/DDBJ whole genome shotgun (WGS) entry which is preliminary data.</text>
</comment>
<organism evidence="4 5">
    <name type="scientific">Natronospira elongata</name>
    <dbReference type="NCBI Taxonomy" id="3110268"/>
    <lineage>
        <taxon>Bacteria</taxon>
        <taxon>Pseudomonadati</taxon>
        <taxon>Pseudomonadota</taxon>
        <taxon>Gammaproteobacteria</taxon>
        <taxon>Natronospirales</taxon>
        <taxon>Natronospiraceae</taxon>
        <taxon>Natronospira</taxon>
    </lineage>
</organism>
<reference evidence="4 5" key="1">
    <citation type="submission" date="2023-12" db="EMBL/GenBank/DDBJ databases">
        <title>Whole-genome sequencing of halo(alkali)philic microorganisms from hypersaline lakes.</title>
        <authorList>
            <person name="Sorokin D.Y."/>
            <person name="Merkel A.Y."/>
            <person name="Messina E."/>
            <person name="Yakimov M."/>
        </authorList>
    </citation>
    <scope>NUCLEOTIDE SEQUENCE [LARGE SCALE GENOMIC DNA]</scope>
    <source>
        <strain evidence="4 5">AB-CW1</strain>
    </source>
</reference>
<dbReference type="SMART" id="SM00091">
    <property type="entry name" value="PAS"/>
    <property type="match status" value="1"/>
</dbReference>
<dbReference type="Pfam" id="PF13426">
    <property type="entry name" value="PAS_9"/>
    <property type="match status" value="1"/>
</dbReference>
<dbReference type="Pfam" id="PF00990">
    <property type="entry name" value="GGDEF"/>
    <property type="match status" value="1"/>
</dbReference>
<feature type="domain" description="EAL" evidence="2">
    <location>
        <begin position="544"/>
        <end position="798"/>
    </location>
</feature>
<dbReference type="SUPFAM" id="SSF55073">
    <property type="entry name" value="Nucleotide cyclase"/>
    <property type="match status" value="1"/>
</dbReference>
<dbReference type="InterPro" id="IPR035919">
    <property type="entry name" value="EAL_sf"/>
</dbReference>
<keyword evidence="1" id="KW-1133">Transmembrane helix</keyword>
<dbReference type="PANTHER" id="PTHR44757">
    <property type="entry name" value="DIGUANYLATE CYCLASE DGCP"/>
    <property type="match status" value="1"/>
</dbReference>
<dbReference type="Gene3D" id="3.20.20.450">
    <property type="entry name" value="EAL domain"/>
    <property type="match status" value="1"/>
</dbReference>
<dbReference type="SUPFAM" id="SSF55785">
    <property type="entry name" value="PYP-like sensor domain (PAS domain)"/>
    <property type="match status" value="1"/>
</dbReference>
<evidence type="ECO:0000313" key="5">
    <source>
        <dbReference type="Proteomes" id="UP001302316"/>
    </source>
</evidence>
<evidence type="ECO:0000259" key="2">
    <source>
        <dbReference type="PROSITE" id="PS50883"/>
    </source>
</evidence>
<dbReference type="InterPro" id="IPR029787">
    <property type="entry name" value="Nucleotide_cyclase"/>
</dbReference>
<sequence>MNRGARQSEPAWQSKPSWFGRNRLALRLTLLTSVIALILAALYTTFEIQAQKQNLRAEASAELKSLGETVEPALSASLWELDTERAEIVLYGLLHAPGVDAARVTSIQGEAVNLGPELNRDNVVTIALSIQSPQNDDRLLGMAWLSRDLSSRKSALLDHSLASLAANVGRTLLIALFLLLLTHFLVIRRLQKIEDYTRTIDSKKLATPLKPTSSRNRAADSIDRLEEAIDSMRRKLLRDIRLRERNRKEIIIFANALASIAEGVVILDERYRLISMNASAERLLERSNKTSVGLSVQDIIGENLGPAFQALTKDALSTRQRWEGQLWIERANDEGFPALVSLSLVQHGPDNKNIILVFNDVSRYRQFEERMDFLRHHDALTSLPNRRFITRLLERRLSHGRLYPALLMLDLDDFKTVNNSLGHDAGDRLLQSVANRLQDAISGDDIIGRLGSDEFAIIHDTEEDNNSLPSICQAIESAMTRPFHIQGHEIHLSTCIGIARHPSDGQDANTLITRADAALYQSKLHGRSSHSVSQREIIESNKIRFRISADLRKAIERDELALYLQPIVKLSNSRITAMEGLIRWNHPEQGQISPGDFLPIAASSGLMPRLNEWVLDHACEILSQLPPDRPEGFRVAVNLSADAVHDRNLPHKIASCLAQMGLNPRLLEIEITETAVMKSQKLSRSVLEQLRELGVTVAMDDFGTGYSSLAYLRQFPLDYLKIDRSFVTGVPDVREDCGISQTIMTLADRLGIKTIVEGVETQRQRDFFRDHGCDEAQGFLFYRPMPAAEAGQLLKASAADKQQNIEIKEGHE</sequence>
<dbReference type="PROSITE" id="PS50883">
    <property type="entry name" value="EAL"/>
    <property type="match status" value="1"/>
</dbReference>